<reference evidence="3" key="2">
    <citation type="submission" date="2016-10" db="EMBL/GenBank/DDBJ databases">
        <authorList>
            <person name="de Groot N.N."/>
        </authorList>
    </citation>
    <scope>NUCLEOTIDE SEQUENCE [LARGE SCALE GENOMIC DNA]</scope>
    <source>
        <strain evidence="3">DSM 17908</strain>
    </source>
</reference>
<evidence type="ECO:0000313" key="2">
    <source>
        <dbReference type="EMBL" id="PHM36526.1"/>
    </source>
</evidence>
<dbReference type="InterPro" id="IPR036514">
    <property type="entry name" value="SGNH_hydro_sf"/>
</dbReference>
<evidence type="ECO:0000313" key="4">
    <source>
        <dbReference type="Proteomes" id="UP000198919"/>
    </source>
</evidence>
<dbReference type="RefSeq" id="WP_244590726.1">
    <property type="nucleotide sequence ID" value="NZ_CAWNQB010000020.1"/>
</dbReference>
<organism evidence="3 4">
    <name type="scientific">Xenorhabdus mauleonii</name>
    <dbReference type="NCBI Taxonomy" id="351675"/>
    <lineage>
        <taxon>Bacteria</taxon>
        <taxon>Pseudomonadati</taxon>
        <taxon>Pseudomonadota</taxon>
        <taxon>Gammaproteobacteria</taxon>
        <taxon>Enterobacterales</taxon>
        <taxon>Morganellaceae</taxon>
        <taxon>Xenorhabdus</taxon>
    </lineage>
</organism>
<dbReference type="GO" id="GO:0016788">
    <property type="term" value="F:hydrolase activity, acting on ester bonds"/>
    <property type="evidence" value="ECO:0007669"/>
    <property type="project" value="UniProtKB-ARBA"/>
</dbReference>
<reference evidence="2 5" key="3">
    <citation type="journal article" date="2017" name="Nat. Microbiol.">
        <title>Natural product diversity associated with the nematode symbionts Photorhabdus and Xenorhabdus.</title>
        <authorList>
            <person name="Tobias N.J."/>
            <person name="Wolff H."/>
            <person name="Djahanschiri B."/>
            <person name="Grundmann F."/>
            <person name="Kronenwerth M."/>
            <person name="Shi Y.M."/>
            <person name="Simonyi S."/>
            <person name="Grun P."/>
            <person name="Shapiro-Ilan D."/>
            <person name="Pidot S.J."/>
            <person name="Stinear T.P."/>
            <person name="Ebersberger I."/>
            <person name="Bode H.B."/>
        </authorList>
    </citation>
    <scope>NUCLEOTIDE SEQUENCE [LARGE SCALE GENOMIC DNA]</scope>
    <source>
        <strain evidence="2 5">DSM 17908</strain>
    </source>
</reference>
<dbReference type="Pfam" id="PF04311">
    <property type="entry name" value="DUF459"/>
    <property type="match status" value="1"/>
</dbReference>
<evidence type="ECO:0000256" key="1">
    <source>
        <dbReference type="SAM" id="SignalP"/>
    </source>
</evidence>
<evidence type="ECO:0000313" key="5">
    <source>
        <dbReference type="Proteomes" id="UP000224607"/>
    </source>
</evidence>
<name>A0A1I3X9M5_9GAMM</name>
<dbReference type="EMBL" id="NITY01000027">
    <property type="protein sequence ID" value="PHM36526.1"/>
    <property type="molecule type" value="Genomic_DNA"/>
</dbReference>
<dbReference type="Proteomes" id="UP000198919">
    <property type="component" value="Unassembled WGS sequence"/>
</dbReference>
<feature type="signal peptide" evidence="1">
    <location>
        <begin position="1"/>
        <end position="23"/>
    </location>
</feature>
<accession>A0A1I3X9M5</accession>
<protein>
    <submittedName>
        <fullName evidence="3">Uncharacterized protein</fullName>
    </submittedName>
</protein>
<dbReference type="Proteomes" id="UP000224607">
    <property type="component" value="Unassembled WGS sequence"/>
</dbReference>
<dbReference type="SUPFAM" id="SSF52266">
    <property type="entry name" value="SGNH hydrolase"/>
    <property type="match status" value="1"/>
</dbReference>
<keyword evidence="5" id="KW-1185">Reference proteome</keyword>
<dbReference type="InterPro" id="IPR007407">
    <property type="entry name" value="DUF459"/>
</dbReference>
<sequence length="199" mass="22886">MKKILRFKIALSFLFALPFIGQCKPLFIGDSLTYELAMSYKKIAPVDAKFLESTGLKSTKILHWQNYLQHIDFSRYDTVYIVLGTNDFIQKSEIPDYQNKVSAFIRAIKKENSNIIWMLPPTLKNIQKNKLLSNTREAIRQAARQNKIKTIDTRLSLGYQYTESINGIKVRTSDGIHITENGADNVIRGLINVDKENNR</sequence>
<feature type="chain" id="PRO_5011699094" evidence="1">
    <location>
        <begin position="24"/>
        <end position="199"/>
    </location>
</feature>
<dbReference type="EMBL" id="FORG01000033">
    <property type="protein sequence ID" value="SFK16274.1"/>
    <property type="molecule type" value="Genomic_DNA"/>
</dbReference>
<dbReference type="AlphaFoldDB" id="A0A1I3X9M5"/>
<reference evidence="4" key="1">
    <citation type="submission" date="2016-10" db="EMBL/GenBank/DDBJ databases">
        <authorList>
            <person name="Varghese N."/>
            <person name="Submissions S."/>
        </authorList>
    </citation>
    <scope>NUCLEOTIDE SEQUENCE [LARGE SCALE GENOMIC DNA]</scope>
    <source>
        <strain evidence="4">DSM 17908</strain>
    </source>
</reference>
<dbReference type="Gene3D" id="3.40.50.1110">
    <property type="entry name" value="SGNH hydrolase"/>
    <property type="match status" value="1"/>
</dbReference>
<evidence type="ECO:0000313" key="3">
    <source>
        <dbReference type="EMBL" id="SFK16274.1"/>
    </source>
</evidence>
<dbReference type="STRING" id="351675.SAMN05421680_13310"/>
<proteinExistence type="predicted"/>
<keyword evidence="1" id="KW-0732">Signal</keyword>
<gene>
    <name evidence="3" type="ORF">SAMN05421680_13310</name>
    <name evidence="2" type="ORF">Xmau_04196</name>
</gene>